<feature type="region of interest" description="Disordered" evidence="10">
    <location>
        <begin position="117"/>
        <end position="264"/>
    </location>
</feature>
<evidence type="ECO:0000256" key="2">
    <source>
        <dbReference type="ARBA" id="ARBA00022448"/>
    </source>
</evidence>
<evidence type="ECO:0000256" key="8">
    <source>
        <dbReference type="ARBA" id="ARBA00023136"/>
    </source>
</evidence>
<dbReference type="Gene3D" id="3.30.1360.200">
    <property type="match status" value="1"/>
</dbReference>
<dbReference type="InterPro" id="IPR048631">
    <property type="entry name" value="SecD_1st"/>
</dbReference>
<feature type="chain" id="PRO_5046884567" description="Protein translocase subunit SecD" evidence="11">
    <location>
        <begin position="19"/>
        <end position="624"/>
    </location>
</feature>
<evidence type="ECO:0000256" key="9">
    <source>
        <dbReference type="HAMAP-Rule" id="MF_01463"/>
    </source>
</evidence>
<dbReference type="Proteomes" id="UP001499843">
    <property type="component" value="Unassembled WGS sequence"/>
</dbReference>
<dbReference type="Gene3D" id="3.30.70.3220">
    <property type="match status" value="1"/>
</dbReference>
<feature type="transmembrane region" description="Helical" evidence="9">
    <location>
        <begin position="458"/>
        <end position="479"/>
    </location>
</feature>
<dbReference type="Pfam" id="PF21760">
    <property type="entry name" value="SecD_1st"/>
    <property type="match status" value="1"/>
</dbReference>
<comment type="function">
    <text evidence="9">Part of the Sec protein translocase complex. Interacts with the SecYEG preprotein conducting channel. SecDF uses the proton motive force (PMF) to complete protein translocation after the ATP-dependent function of SecA.</text>
</comment>
<dbReference type="PANTHER" id="PTHR30081:SF1">
    <property type="entry name" value="PROTEIN TRANSLOCASE SUBUNIT SECD"/>
    <property type="match status" value="1"/>
</dbReference>
<feature type="transmembrane region" description="Helical" evidence="9">
    <location>
        <begin position="491"/>
        <end position="509"/>
    </location>
</feature>
<sequence>MLLALILALGGTMFLQQAYTPKLGLDLAGGTTVTLTPVTQNNASPPEEILDRAVNIIRDRVNGTGISDAEVAKSGDNIIISIPGVGQNEAIKLVATTAELRFRQVLAVAATQVPQNLATNAPTPSGSPSGSASPSAGASTSPTAQPSTQPSSSQSITTPSASPTGKALSSALTAPTPAASGAADPSAKPAETQKTGQDGKTQTGQDGTQQTGQDGKQQEQGGKKGQEAKTSPTAKASPTGKATPSAQASTPPAQDPNAGIDTTGIDPAVLAQFNKLDCSDPANRGQGVQDDPAKQYAGCETDGSYKYVLDVAKVVGTDIDTASAGVRQGTTEWVVQLDFKSKGAGEWGKLTTTAYNSPEPRNMVAVVLDGVVITAPVIQSPIPGGRAEITGGFDQASATNLADQLKYGALPLKFNRSSVDTVSSTLGQDQLEGGLIAGIIGLGLVVLYCLLYYRGLGIVAVLSLVVASVLTYTAVVVLGHNAGFRLSLPHIIGLVVSIGITADSFIVYFERIRDEMKEGRRTLRAAVEVAWVRARRTILIADAVMFIAAIVLYFLAVGGVAGFAFAMGLTTLIDIVVVFLFTKPFIALLARMKFFAKGHPLSGLDAERMSDTSSTGRTTTPQEA</sequence>
<comment type="subcellular location">
    <subcellularLocation>
        <location evidence="1 9">Cell membrane</location>
        <topology evidence="1 9">Multi-pass membrane protein</topology>
    </subcellularLocation>
</comment>
<proteinExistence type="inferred from homology"/>
<dbReference type="InterPro" id="IPR055344">
    <property type="entry name" value="SecD_SecF_C_bact"/>
</dbReference>
<keyword evidence="16" id="KW-1185">Reference proteome</keyword>
<dbReference type="PANTHER" id="PTHR30081">
    <property type="entry name" value="PROTEIN-EXPORT MEMBRANE PROTEIN SEC"/>
    <property type="match status" value="1"/>
</dbReference>
<comment type="subunit">
    <text evidence="9">Forms a complex with SecF. Part of the essential Sec protein translocation apparatus which comprises SecA, SecYEG and auxiliary proteins SecDF. Other proteins may also be involved.</text>
</comment>
<dbReference type="NCBIfam" id="TIGR01129">
    <property type="entry name" value="secD"/>
    <property type="match status" value="1"/>
</dbReference>
<dbReference type="HAMAP" id="MF_01463_B">
    <property type="entry name" value="SecD_B"/>
    <property type="match status" value="1"/>
</dbReference>
<feature type="compositionally biased region" description="Low complexity" evidence="10">
    <location>
        <begin position="242"/>
        <end position="256"/>
    </location>
</feature>
<evidence type="ECO:0000256" key="5">
    <source>
        <dbReference type="ARBA" id="ARBA00022927"/>
    </source>
</evidence>
<dbReference type="Pfam" id="PF22599">
    <property type="entry name" value="SecDF_P1_head"/>
    <property type="match status" value="1"/>
</dbReference>
<name>A0ABN3CR40_9ACTN</name>
<keyword evidence="2 9" id="KW-0813">Transport</keyword>
<evidence type="ECO:0000259" key="13">
    <source>
        <dbReference type="Pfam" id="PF21760"/>
    </source>
</evidence>
<comment type="caution">
    <text evidence="15">The sequence shown here is derived from an EMBL/GenBank/DDBJ whole genome shotgun (WGS) entry which is preliminary data.</text>
</comment>
<protein>
    <recommendedName>
        <fullName evidence="9">Protein translocase subunit SecD</fullName>
    </recommendedName>
</protein>
<evidence type="ECO:0000256" key="1">
    <source>
        <dbReference type="ARBA" id="ARBA00004651"/>
    </source>
</evidence>
<evidence type="ECO:0000259" key="14">
    <source>
        <dbReference type="Pfam" id="PF22599"/>
    </source>
</evidence>
<evidence type="ECO:0000256" key="10">
    <source>
        <dbReference type="SAM" id="MobiDB-lite"/>
    </source>
</evidence>
<evidence type="ECO:0000256" key="3">
    <source>
        <dbReference type="ARBA" id="ARBA00022475"/>
    </source>
</evidence>
<reference evidence="16" key="1">
    <citation type="journal article" date="2019" name="Int. J. Syst. Evol. Microbiol.">
        <title>The Global Catalogue of Microorganisms (GCM) 10K type strain sequencing project: providing services to taxonomists for standard genome sequencing and annotation.</title>
        <authorList>
            <consortium name="The Broad Institute Genomics Platform"/>
            <consortium name="The Broad Institute Genome Sequencing Center for Infectious Disease"/>
            <person name="Wu L."/>
            <person name="Ma J."/>
        </authorList>
    </citation>
    <scope>NUCLEOTIDE SEQUENCE [LARGE SCALE GENOMIC DNA]</scope>
    <source>
        <strain evidence="16">JCM 16114</strain>
    </source>
</reference>
<dbReference type="EMBL" id="BAAAQX010000023">
    <property type="protein sequence ID" value="GAA2211904.1"/>
    <property type="molecule type" value="Genomic_DNA"/>
</dbReference>
<keyword evidence="5 9" id="KW-0653">Protein transport</keyword>
<keyword evidence="6 9" id="KW-1133">Transmembrane helix</keyword>
<keyword evidence="3 9" id="KW-1003">Cell membrane</keyword>
<comment type="similarity">
    <text evidence="9">Belongs to the SecD/SecF family. SecD subfamily.</text>
</comment>
<dbReference type="InterPro" id="IPR005791">
    <property type="entry name" value="SecD"/>
</dbReference>
<dbReference type="Gene3D" id="1.20.1640.10">
    <property type="entry name" value="Multidrug efflux transporter AcrB transmembrane domain"/>
    <property type="match status" value="1"/>
</dbReference>
<evidence type="ECO:0000313" key="15">
    <source>
        <dbReference type="EMBL" id="GAA2211904.1"/>
    </source>
</evidence>
<keyword evidence="8 9" id="KW-0472">Membrane</keyword>
<evidence type="ECO:0000256" key="6">
    <source>
        <dbReference type="ARBA" id="ARBA00022989"/>
    </source>
</evidence>
<keyword evidence="4 9" id="KW-0812">Transmembrane</keyword>
<keyword evidence="11" id="KW-0732">Signal</keyword>
<feature type="domain" description="Protein export membrane protein SecD/SecF C-terminal" evidence="12">
    <location>
        <begin position="413"/>
        <end position="589"/>
    </location>
</feature>
<dbReference type="SUPFAM" id="SSF82866">
    <property type="entry name" value="Multidrug efflux transporter AcrB transmembrane domain"/>
    <property type="match status" value="1"/>
</dbReference>
<feature type="transmembrane region" description="Helical" evidence="9">
    <location>
        <begin position="433"/>
        <end position="451"/>
    </location>
</feature>
<feature type="compositionally biased region" description="Low complexity" evidence="10">
    <location>
        <begin position="121"/>
        <end position="220"/>
    </location>
</feature>
<dbReference type="RefSeq" id="WP_344485376.1">
    <property type="nucleotide sequence ID" value="NZ_BAAAQX010000023.1"/>
</dbReference>
<feature type="domain" description="SecDF P1 head subdomain" evidence="14">
    <location>
        <begin position="307"/>
        <end position="411"/>
    </location>
</feature>
<dbReference type="Pfam" id="PF02355">
    <property type="entry name" value="SecD_SecF_C"/>
    <property type="match status" value="1"/>
</dbReference>
<comment type="caution">
    <text evidence="9">Lacks conserved residue(s) required for the propagation of feature annotation.</text>
</comment>
<evidence type="ECO:0000256" key="4">
    <source>
        <dbReference type="ARBA" id="ARBA00022692"/>
    </source>
</evidence>
<evidence type="ECO:0000256" key="7">
    <source>
        <dbReference type="ARBA" id="ARBA00023010"/>
    </source>
</evidence>
<dbReference type="InterPro" id="IPR022813">
    <property type="entry name" value="SecD/SecF_arch_bac"/>
</dbReference>
<keyword evidence="7 9" id="KW-0811">Translocation</keyword>
<evidence type="ECO:0000259" key="12">
    <source>
        <dbReference type="Pfam" id="PF02355"/>
    </source>
</evidence>
<evidence type="ECO:0000313" key="16">
    <source>
        <dbReference type="Proteomes" id="UP001499843"/>
    </source>
</evidence>
<accession>A0ABN3CR40</accession>
<feature type="transmembrane region" description="Helical" evidence="9">
    <location>
        <begin position="572"/>
        <end position="590"/>
    </location>
</feature>
<feature type="transmembrane region" description="Helical" evidence="9">
    <location>
        <begin position="543"/>
        <end position="566"/>
    </location>
</feature>
<dbReference type="NCBIfam" id="TIGR00916">
    <property type="entry name" value="2A0604s01"/>
    <property type="match status" value="1"/>
</dbReference>
<organism evidence="15 16">
    <name type="scientific">Nonomuraea monospora</name>
    <dbReference type="NCBI Taxonomy" id="568818"/>
    <lineage>
        <taxon>Bacteria</taxon>
        <taxon>Bacillati</taxon>
        <taxon>Actinomycetota</taxon>
        <taxon>Actinomycetes</taxon>
        <taxon>Streptosporangiales</taxon>
        <taxon>Streptosporangiaceae</taxon>
        <taxon>Nonomuraea</taxon>
    </lineage>
</organism>
<feature type="domain" description="Protein translocase subunit SecDF P1" evidence="13">
    <location>
        <begin position="51"/>
        <end position="105"/>
    </location>
</feature>
<gene>
    <name evidence="15" type="primary">secD_2</name>
    <name evidence="9" type="synonym">secD</name>
    <name evidence="15" type="ORF">GCM10009850_073650</name>
</gene>
<feature type="signal peptide" evidence="11">
    <location>
        <begin position="1"/>
        <end position="18"/>
    </location>
</feature>
<dbReference type="InterPro" id="IPR054384">
    <property type="entry name" value="SecDF_P1_head"/>
</dbReference>
<dbReference type="InterPro" id="IPR048634">
    <property type="entry name" value="SecD_SecF_C"/>
</dbReference>
<evidence type="ECO:0000256" key="11">
    <source>
        <dbReference type="SAM" id="SignalP"/>
    </source>
</evidence>